<sequence length="230" mass="26430">MCYTATQISKVNKLKDVYQTPIIIPEDIEKQVPLFKADGFAHPNLWVLINEGLQQMQWGLIPNWNKPYADMLKMSNNTLNARSETIRDLVTFKNSIINKRCIIPLDGFFEYKQVEGKKLPYFIYPNNNQLFNVGGIFSNYKNPINQEWITTFSIITEPANEFMSSIHNTAKRMPLILKSDMIKDWINPNSPASLIDDLLRYTSDDSLFSAHQVKSDLKKAPNNESVIAPI</sequence>
<proteinExistence type="inferred from homology"/>
<accession>A0ABU7H4G5</accession>
<keyword evidence="4 8" id="KW-0378">Hydrolase</keyword>
<dbReference type="PANTHER" id="PTHR13604">
    <property type="entry name" value="DC12-RELATED"/>
    <property type="match status" value="1"/>
</dbReference>
<comment type="caution">
    <text evidence="9">The sequence shown here is derived from an EMBL/GenBank/DDBJ whole genome shotgun (WGS) entry which is preliminary data.</text>
</comment>
<name>A0ABU7H4G5_9SPHI</name>
<dbReference type="SUPFAM" id="SSF143081">
    <property type="entry name" value="BB1717-like"/>
    <property type="match status" value="1"/>
</dbReference>
<evidence type="ECO:0000313" key="10">
    <source>
        <dbReference type="Proteomes" id="UP001337681"/>
    </source>
</evidence>
<keyword evidence="2 8" id="KW-0645">Protease</keyword>
<evidence type="ECO:0000256" key="7">
    <source>
        <dbReference type="ARBA" id="ARBA00023239"/>
    </source>
</evidence>
<protein>
    <recommendedName>
        <fullName evidence="8">Abasic site processing protein</fullName>
        <ecNumber evidence="8">3.4.-.-</ecNumber>
    </recommendedName>
</protein>
<evidence type="ECO:0000256" key="3">
    <source>
        <dbReference type="ARBA" id="ARBA00022763"/>
    </source>
</evidence>
<evidence type="ECO:0000256" key="8">
    <source>
        <dbReference type="RuleBase" id="RU364100"/>
    </source>
</evidence>
<dbReference type="InterPro" id="IPR003738">
    <property type="entry name" value="SRAP"/>
</dbReference>
<evidence type="ECO:0000256" key="5">
    <source>
        <dbReference type="ARBA" id="ARBA00023124"/>
    </source>
</evidence>
<evidence type="ECO:0000256" key="6">
    <source>
        <dbReference type="ARBA" id="ARBA00023125"/>
    </source>
</evidence>
<evidence type="ECO:0000256" key="1">
    <source>
        <dbReference type="ARBA" id="ARBA00008136"/>
    </source>
</evidence>
<gene>
    <name evidence="9" type="ORF">VRU49_10665</name>
</gene>
<dbReference type="PANTHER" id="PTHR13604:SF0">
    <property type="entry name" value="ABASIC SITE PROCESSING PROTEIN HMCES"/>
    <property type="match status" value="1"/>
</dbReference>
<keyword evidence="3" id="KW-0227">DNA damage</keyword>
<dbReference type="Gene3D" id="3.90.1680.10">
    <property type="entry name" value="SOS response associated peptidase-like"/>
    <property type="match status" value="1"/>
</dbReference>
<evidence type="ECO:0000313" key="9">
    <source>
        <dbReference type="EMBL" id="MEE1885878.1"/>
    </source>
</evidence>
<keyword evidence="10" id="KW-1185">Reference proteome</keyword>
<dbReference type="Proteomes" id="UP001337681">
    <property type="component" value="Unassembled WGS sequence"/>
</dbReference>
<keyword evidence="7" id="KW-0456">Lyase</keyword>
<organism evidence="9 10">
    <name type="scientific">Pedobacter flavus</name>
    <dbReference type="NCBI Taxonomy" id="3113906"/>
    <lineage>
        <taxon>Bacteria</taxon>
        <taxon>Pseudomonadati</taxon>
        <taxon>Bacteroidota</taxon>
        <taxon>Sphingobacteriia</taxon>
        <taxon>Sphingobacteriales</taxon>
        <taxon>Sphingobacteriaceae</taxon>
        <taxon>Pedobacter</taxon>
    </lineage>
</organism>
<reference evidence="9 10" key="1">
    <citation type="submission" date="2024-01" db="EMBL/GenBank/DDBJ databases">
        <title>Pedobacter sp. nov., isolated from oil-contaminated soil.</title>
        <authorList>
            <person name="Le N.T.T."/>
        </authorList>
    </citation>
    <scope>NUCLEOTIDE SEQUENCE [LARGE SCALE GENOMIC DNA]</scope>
    <source>
        <strain evidence="9 10">VNH31</strain>
    </source>
</reference>
<dbReference type="RefSeq" id="WP_330146769.1">
    <property type="nucleotide sequence ID" value="NZ_JAZDQU010000002.1"/>
</dbReference>
<dbReference type="Pfam" id="PF02586">
    <property type="entry name" value="SRAP"/>
    <property type="match status" value="1"/>
</dbReference>
<keyword evidence="6" id="KW-0238">DNA-binding</keyword>
<keyword evidence="5" id="KW-0190">Covalent protein-DNA linkage</keyword>
<dbReference type="EC" id="3.4.-.-" evidence="8"/>
<comment type="similarity">
    <text evidence="1 8">Belongs to the SOS response-associated peptidase family.</text>
</comment>
<evidence type="ECO:0000256" key="4">
    <source>
        <dbReference type="ARBA" id="ARBA00022801"/>
    </source>
</evidence>
<evidence type="ECO:0000256" key="2">
    <source>
        <dbReference type="ARBA" id="ARBA00022670"/>
    </source>
</evidence>
<dbReference type="EMBL" id="JAZDQU010000002">
    <property type="protein sequence ID" value="MEE1885878.1"/>
    <property type="molecule type" value="Genomic_DNA"/>
</dbReference>
<dbReference type="InterPro" id="IPR036590">
    <property type="entry name" value="SRAP-like"/>
</dbReference>